<sequence>MELGDSIDNLVVIEVVPAVKSPRGELHRLVDVAVGLEMVIQMGGEDLTLGMASSRMQRDRAYIGLSLYYGTIGRGWLEISLARWSGWRIRMSRSSSFGAECWFLGGEKKLVAWNGRAMCMAGRALLLQISLHSLSSYAMQTTKLHTRVLHRLEKISKRFLWGEFDEKRKLHMISWKKVCHLKYDGGLGFRWLADMNTAALCRLFWRFFQEGDQLWVEVLRGKYEDVRVVEMGKKFTGASYVWQGLLEGFQGAVAGSGVGGWRWVPSSFLDGLLAWWGVFA</sequence>
<accession>A0ACC0AF40</accession>
<dbReference type="EMBL" id="CM044706">
    <property type="protein sequence ID" value="KAI5659047.1"/>
    <property type="molecule type" value="Genomic_DNA"/>
</dbReference>
<evidence type="ECO:0000313" key="1">
    <source>
        <dbReference type="EMBL" id="KAI5659047.1"/>
    </source>
</evidence>
<comment type="caution">
    <text evidence="1">The sequence shown here is derived from an EMBL/GenBank/DDBJ whole genome shotgun (WGS) entry which is preliminary data.</text>
</comment>
<name>A0ACC0AF40_CATRO</name>
<gene>
    <name evidence="1" type="ORF">M9H77_27840</name>
</gene>
<proteinExistence type="predicted"/>
<dbReference type="Proteomes" id="UP001060085">
    <property type="component" value="Linkage Group LG06"/>
</dbReference>
<keyword evidence="2" id="KW-1185">Reference proteome</keyword>
<protein>
    <submittedName>
        <fullName evidence="1">Uncharacterized protein</fullName>
    </submittedName>
</protein>
<evidence type="ECO:0000313" key="2">
    <source>
        <dbReference type="Proteomes" id="UP001060085"/>
    </source>
</evidence>
<reference evidence="2" key="1">
    <citation type="journal article" date="2023" name="Nat. Plants">
        <title>Single-cell RNA sequencing provides a high-resolution roadmap for understanding the multicellular compartmentation of specialized metabolism.</title>
        <authorList>
            <person name="Sun S."/>
            <person name="Shen X."/>
            <person name="Li Y."/>
            <person name="Li Y."/>
            <person name="Wang S."/>
            <person name="Li R."/>
            <person name="Zhang H."/>
            <person name="Shen G."/>
            <person name="Guo B."/>
            <person name="Wei J."/>
            <person name="Xu J."/>
            <person name="St-Pierre B."/>
            <person name="Chen S."/>
            <person name="Sun C."/>
        </authorList>
    </citation>
    <scope>NUCLEOTIDE SEQUENCE [LARGE SCALE GENOMIC DNA]</scope>
</reference>
<organism evidence="1 2">
    <name type="scientific">Catharanthus roseus</name>
    <name type="common">Madagascar periwinkle</name>
    <name type="synonym">Vinca rosea</name>
    <dbReference type="NCBI Taxonomy" id="4058"/>
    <lineage>
        <taxon>Eukaryota</taxon>
        <taxon>Viridiplantae</taxon>
        <taxon>Streptophyta</taxon>
        <taxon>Embryophyta</taxon>
        <taxon>Tracheophyta</taxon>
        <taxon>Spermatophyta</taxon>
        <taxon>Magnoliopsida</taxon>
        <taxon>eudicotyledons</taxon>
        <taxon>Gunneridae</taxon>
        <taxon>Pentapetalae</taxon>
        <taxon>asterids</taxon>
        <taxon>lamiids</taxon>
        <taxon>Gentianales</taxon>
        <taxon>Apocynaceae</taxon>
        <taxon>Rauvolfioideae</taxon>
        <taxon>Vinceae</taxon>
        <taxon>Catharanthinae</taxon>
        <taxon>Catharanthus</taxon>
    </lineage>
</organism>